<sequence length="143" mass="16334">MASEPLSDRASREHQKNERLCHVRYLNDMSSTPHVSAIAARIRSAQPRWKMPDEYVNHLCDIDSTRSKIFSITQSNVRCHEIMQMNRGLFSLNYPSISVDVMRRKMFSRRVANLGGPNSIYSVDVVCGTSWSKSQNETQEAAI</sequence>
<evidence type="ECO:0000313" key="2">
    <source>
        <dbReference type="Proteomes" id="UP000236291"/>
    </source>
</evidence>
<accession>A0A2K3JV97</accession>
<proteinExistence type="predicted"/>
<dbReference type="GO" id="GO:0006508">
    <property type="term" value="P:proteolysis"/>
    <property type="evidence" value="ECO:0007669"/>
    <property type="project" value="UniProtKB-KW"/>
</dbReference>
<gene>
    <name evidence="1" type="ORF">L195_g050652</name>
</gene>
<dbReference type="GO" id="GO:0008233">
    <property type="term" value="F:peptidase activity"/>
    <property type="evidence" value="ECO:0007669"/>
    <property type="project" value="UniProtKB-KW"/>
</dbReference>
<reference evidence="1 2" key="1">
    <citation type="journal article" date="2014" name="Am. J. Bot.">
        <title>Genome assembly and annotation for red clover (Trifolium pratense; Fabaceae).</title>
        <authorList>
            <person name="Istvanek J."/>
            <person name="Jaros M."/>
            <person name="Krenek A."/>
            <person name="Repkova J."/>
        </authorList>
    </citation>
    <scope>NUCLEOTIDE SEQUENCE [LARGE SCALE GENOMIC DNA]</scope>
    <source>
        <strain evidence="2">cv. Tatra</strain>
        <tissue evidence="1">Young leaves</tissue>
    </source>
</reference>
<dbReference type="STRING" id="57577.A0A2K3JV97"/>
<dbReference type="Gene3D" id="2.60.40.2310">
    <property type="match status" value="1"/>
</dbReference>
<dbReference type="EMBL" id="ASHM01077486">
    <property type="protein sequence ID" value="PNX57928.1"/>
    <property type="molecule type" value="Genomic_DNA"/>
</dbReference>
<reference evidence="1 2" key="2">
    <citation type="journal article" date="2017" name="Front. Plant Sci.">
        <title>Gene Classification and Mining of Molecular Markers Useful in Red Clover (Trifolium pratense) Breeding.</title>
        <authorList>
            <person name="Istvanek J."/>
            <person name="Dluhosova J."/>
            <person name="Dluhos P."/>
            <person name="Patkova L."/>
            <person name="Nedelnik J."/>
            <person name="Repkova J."/>
        </authorList>
    </citation>
    <scope>NUCLEOTIDE SEQUENCE [LARGE SCALE GENOMIC DNA]</scope>
    <source>
        <strain evidence="2">cv. Tatra</strain>
        <tissue evidence="1">Young leaves</tissue>
    </source>
</reference>
<protein>
    <submittedName>
        <fullName evidence="1">Subtilisin-like protease SDD1-like protein</fullName>
    </submittedName>
</protein>
<dbReference type="Gramene" id="Tp57577_TGAC_v2_mRNA20766">
    <property type="protein sequence ID" value="Tp57577_TGAC_v2_mRNA20766"/>
    <property type="gene ID" value="Tp57577_TGAC_v2_gene20073"/>
</dbReference>
<comment type="caution">
    <text evidence="1">The sequence shown here is derived from an EMBL/GenBank/DDBJ whole genome shotgun (WGS) entry which is preliminary data.</text>
</comment>
<keyword evidence="1" id="KW-0378">Hydrolase</keyword>
<evidence type="ECO:0000313" key="1">
    <source>
        <dbReference type="EMBL" id="PNX57928.1"/>
    </source>
</evidence>
<keyword evidence="1" id="KW-0645">Protease</keyword>
<name>A0A2K3JV97_TRIPR</name>
<dbReference type="AlphaFoldDB" id="A0A2K3JV97"/>
<dbReference type="Proteomes" id="UP000236291">
    <property type="component" value="Unassembled WGS sequence"/>
</dbReference>
<organism evidence="1 2">
    <name type="scientific">Trifolium pratense</name>
    <name type="common">Red clover</name>
    <dbReference type="NCBI Taxonomy" id="57577"/>
    <lineage>
        <taxon>Eukaryota</taxon>
        <taxon>Viridiplantae</taxon>
        <taxon>Streptophyta</taxon>
        <taxon>Embryophyta</taxon>
        <taxon>Tracheophyta</taxon>
        <taxon>Spermatophyta</taxon>
        <taxon>Magnoliopsida</taxon>
        <taxon>eudicotyledons</taxon>
        <taxon>Gunneridae</taxon>
        <taxon>Pentapetalae</taxon>
        <taxon>rosids</taxon>
        <taxon>fabids</taxon>
        <taxon>Fabales</taxon>
        <taxon>Fabaceae</taxon>
        <taxon>Papilionoideae</taxon>
        <taxon>50 kb inversion clade</taxon>
        <taxon>NPAAA clade</taxon>
        <taxon>Hologalegina</taxon>
        <taxon>IRL clade</taxon>
        <taxon>Trifolieae</taxon>
        <taxon>Trifolium</taxon>
    </lineage>
</organism>